<accession>A0A401U4P9</accession>
<evidence type="ECO:0000313" key="1">
    <source>
        <dbReference type="EMBL" id="GCC49903.1"/>
    </source>
</evidence>
<dbReference type="Proteomes" id="UP000288227">
    <property type="component" value="Unassembled WGS sequence"/>
</dbReference>
<dbReference type="SUPFAM" id="SSF53756">
    <property type="entry name" value="UDP-Glycosyltransferase/glycogen phosphorylase"/>
    <property type="match status" value="1"/>
</dbReference>
<sequence length="384" mass="43907">MRKQVLVLVFSNLKHDARVMRQVQFLAKHYMVSLVAFNADPLDHVTLFKINQTKLTLFRKGLLSLALVFRIYKLAYKLFHDYEKYLHSILAHKAFDLIIANDVDTLPLAFSLKGKAKVIFDAHEYAPRHFEDKLIWRLFFQPFNMHLCKLYIRKVDAMLTVGQGLSNEYEKNFNIKPTIITNAARYHEVEPSPMIGNRIRLIHHGIANASRKLELMIDMMKLLDDRFTLDLMLITSNYASGQTKAYIETLKSTASLDPRIRILPSVASKDVVKTINQYDMGVFLLPPINFNYANTLPNKLFDFIQARLAIAVGPTPEMANIVNEHKLGVVSKAFTAASLANELSNLSTEQIRLFKQNAVSASKILNAEENERKFKLVIDHLISS</sequence>
<name>A0A401U4P9_9BACT</name>
<dbReference type="Gene3D" id="3.40.50.2000">
    <property type="entry name" value="Glycogen Phosphorylase B"/>
    <property type="match status" value="2"/>
</dbReference>
<reference evidence="1 2" key="1">
    <citation type="submission" date="2018-11" db="EMBL/GenBank/DDBJ databases">
        <title>Chryseotalea sanarue gen. nov., sp., nov., a member of the family Cytophagaceae, isolated from a brackish lake in Hamamatsu Japan.</title>
        <authorList>
            <person name="Maejima Y."/>
            <person name="Iino T."/>
            <person name="Muraguchi Y."/>
            <person name="Fukuda K."/>
            <person name="Ohkuma M."/>
            <person name="Moriuchi R."/>
            <person name="Dohra H."/>
            <person name="Kimbara K."/>
            <person name="Shintani M."/>
        </authorList>
    </citation>
    <scope>NUCLEOTIDE SEQUENCE [LARGE SCALE GENOMIC DNA]</scope>
    <source>
        <strain evidence="1 2">Ys</strain>
    </source>
</reference>
<dbReference type="AlphaFoldDB" id="A0A401U4P9"/>
<gene>
    <name evidence="1" type="ORF">SanaruYs_01170</name>
</gene>
<evidence type="ECO:0008006" key="3">
    <source>
        <dbReference type="Google" id="ProtNLM"/>
    </source>
</evidence>
<evidence type="ECO:0000313" key="2">
    <source>
        <dbReference type="Proteomes" id="UP000288227"/>
    </source>
</evidence>
<dbReference type="RefSeq" id="WP_127120569.1">
    <property type="nucleotide sequence ID" value="NZ_BHXQ01000001.1"/>
</dbReference>
<dbReference type="EMBL" id="BHXQ01000001">
    <property type="protein sequence ID" value="GCC49903.1"/>
    <property type="molecule type" value="Genomic_DNA"/>
</dbReference>
<protein>
    <recommendedName>
        <fullName evidence="3">Glycosyltransferase subfamily 4-like N-terminal domain-containing protein</fullName>
    </recommendedName>
</protein>
<dbReference type="OrthoDB" id="9813214at2"/>
<organism evidence="1 2">
    <name type="scientific">Chryseotalea sanaruensis</name>
    <dbReference type="NCBI Taxonomy" id="2482724"/>
    <lineage>
        <taxon>Bacteria</taxon>
        <taxon>Pseudomonadati</taxon>
        <taxon>Bacteroidota</taxon>
        <taxon>Cytophagia</taxon>
        <taxon>Cytophagales</taxon>
        <taxon>Chryseotaleaceae</taxon>
        <taxon>Chryseotalea</taxon>
    </lineage>
</organism>
<proteinExistence type="predicted"/>
<comment type="caution">
    <text evidence="1">The sequence shown here is derived from an EMBL/GenBank/DDBJ whole genome shotgun (WGS) entry which is preliminary data.</text>
</comment>
<keyword evidence="2" id="KW-1185">Reference proteome</keyword>